<comment type="caution">
    <text evidence="2">The sequence shown here is derived from an EMBL/GenBank/DDBJ whole genome shotgun (WGS) entry which is preliminary data.</text>
</comment>
<evidence type="ECO:0008006" key="4">
    <source>
        <dbReference type="Google" id="ProtNLM"/>
    </source>
</evidence>
<evidence type="ECO:0000313" key="3">
    <source>
        <dbReference type="Proteomes" id="UP000641206"/>
    </source>
</evidence>
<dbReference type="EMBL" id="BMLW01000001">
    <property type="protein sequence ID" value="GGP07263.1"/>
    <property type="molecule type" value="Genomic_DNA"/>
</dbReference>
<organism evidence="2 3">
    <name type="scientific">Oceanobacillus neutriphilus</name>
    <dbReference type="NCBI Taxonomy" id="531815"/>
    <lineage>
        <taxon>Bacteria</taxon>
        <taxon>Bacillati</taxon>
        <taxon>Bacillota</taxon>
        <taxon>Bacilli</taxon>
        <taxon>Bacillales</taxon>
        <taxon>Bacillaceae</taxon>
        <taxon>Oceanobacillus</taxon>
    </lineage>
</organism>
<sequence>MKKIIPKINNQKTPDFKDKSLEERILALEEEMKVYREVNEKLVLKVADLEHKLN</sequence>
<protein>
    <recommendedName>
        <fullName evidence="4">Transposase</fullName>
    </recommendedName>
</protein>
<evidence type="ECO:0000256" key="1">
    <source>
        <dbReference type="SAM" id="Coils"/>
    </source>
</evidence>
<dbReference type="Proteomes" id="UP000641206">
    <property type="component" value="Unassembled WGS sequence"/>
</dbReference>
<gene>
    <name evidence="2" type="ORF">GCM10011346_02550</name>
</gene>
<accession>A0ABQ2NPH3</accession>
<keyword evidence="3" id="KW-1185">Reference proteome</keyword>
<proteinExistence type="predicted"/>
<reference evidence="3" key="1">
    <citation type="journal article" date="2019" name="Int. J. Syst. Evol. Microbiol.">
        <title>The Global Catalogue of Microorganisms (GCM) 10K type strain sequencing project: providing services to taxonomists for standard genome sequencing and annotation.</title>
        <authorList>
            <consortium name="The Broad Institute Genomics Platform"/>
            <consortium name="The Broad Institute Genome Sequencing Center for Infectious Disease"/>
            <person name="Wu L."/>
            <person name="Ma J."/>
        </authorList>
    </citation>
    <scope>NUCLEOTIDE SEQUENCE [LARGE SCALE GENOMIC DNA]</scope>
    <source>
        <strain evidence="3">CGMCC 1.7693</strain>
    </source>
</reference>
<feature type="coiled-coil region" evidence="1">
    <location>
        <begin position="18"/>
        <end position="52"/>
    </location>
</feature>
<name>A0ABQ2NPH3_9BACI</name>
<keyword evidence="1" id="KW-0175">Coiled coil</keyword>
<evidence type="ECO:0000313" key="2">
    <source>
        <dbReference type="EMBL" id="GGP07263.1"/>
    </source>
</evidence>